<name>A0A8J3IPV5_9CHLR</name>
<comment type="similarity">
    <text evidence="1 3">Belongs to the short-chain dehydrogenases/reductases (SDR) family.</text>
</comment>
<dbReference type="PRINTS" id="PR00081">
    <property type="entry name" value="GDHRDH"/>
</dbReference>
<keyword evidence="2" id="KW-0560">Oxidoreductase</keyword>
<dbReference type="EMBL" id="BNJK01000002">
    <property type="protein sequence ID" value="GHO98561.1"/>
    <property type="molecule type" value="Genomic_DNA"/>
</dbReference>
<dbReference type="Gene3D" id="3.40.50.720">
    <property type="entry name" value="NAD(P)-binding Rossmann-like Domain"/>
    <property type="match status" value="1"/>
</dbReference>
<dbReference type="GO" id="GO:0016491">
    <property type="term" value="F:oxidoreductase activity"/>
    <property type="evidence" value="ECO:0007669"/>
    <property type="project" value="UniProtKB-KW"/>
</dbReference>
<dbReference type="InterPro" id="IPR051911">
    <property type="entry name" value="SDR_oxidoreductase"/>
</dbReference>
<dbReference type="InterPro" id="IPR036291">
    <property type="entry name" value="NAD(P)-bd_dom_sf"/>
</dbReference>
<evidence type="ECO:0000256" key="3">
    <source>
        <dbReference type="RuleBase" id="RU000363"/>
    </source>
</evidence>
<reference evidence="5" key="1">
    <citation type="submission" date="2020-10" db="EMBL/GenBank/DDBJ databases">
        <title>Taxonomic study of unclassified bacteria belonging to the class Ktedonobacteria.</title>
        <authorList>
            <person name="Yabe S."/>
            <person name="Wang C.M."/>
            <person name="Zheng Y."/>
            <person name="Sakai Y."/>
            <person name="Cavaletti L."/>
            <person name="Monciardini P."/>
            <person name="Donadio S."/>
        </authorList>
    </citation>
    <scope>NUCLEOTIDE SEQUENCE</scope>
    <source>
        <strain evidence="5">ID150040</strain>
    </source>
</reference>
<dbReference type="Proteomes" id="UP000597444">
    <property type="component" value="Unassembled WGS sequence"/>
</dbReference>
<dbReference type="InterPro" id="IPR057326">
    <property type="entry name" value="KR_dom"/>
</dbReference>
<evidence type="ECO:0000256" key="2">
    <source>
        <dbReference type="ARBA" id="ARBA00023002"/>
    </source>
</evidence>
<proteinExistence type="inferred from homology"/>
<organism evidence="5 6">
    <name type="scientific">Reticulibacter mediterranei</name>
    <dbReference type="NCBI Taxonomy" id="2778369"/>
    <lineage>
        <taxon>Bacteria</taxon>
        <taxon>Bacillati</taxon>
        <taxon>Chloroflexota</taxon>
        <taxon>Ktedonobacteria</taxon>
        <taxon>Ktedonobacterales</taxon>
        <taxon>Reticulibacteraceae</taxon>
        <taxon>Reticulibacter</taxon>
    </lineage>
</organism>
<dbReference type="SMART" id="SM00822">
    <property type="entry name" value="PKS_KR"/>
    <property type="match status" value="1"/>
</dbReference>
<dbReference type="PANTHER" id="PTHR43976">
    <property type="entry name" value="SHORT CHAIN DEHYDROGENASE"/>
    <property type="match status" value="1"/>
</dbReference>
<dbReference type="CDD" id="cd05374">
    <property type="entry name" value="17beta-HSD-like_SDR_c"/>
    <property type="match status" value="1"/>
</dbReference>
<dbReference type="InterPro" id="IPR002347">
    <property type="entry name" value="SDR_fam"/>
</dbReference>
<evidence type="ECO:0000313" key="6">
    <source>
        <dbReference type="Proteomes" id="UP000597444"/>
    </source>
</evidence>
<evidence type="ECO:0000259" key="4">
    <source>
        <dbReference type="SMART" id="SM00822"/>
    </source>
</evidence>
<evidence type="ECO:0000313" key="5">
    <source>
        <dbReference type="EMBL" id="GHO98561.1"/>
    </source>
</evidence>
<dbReference type="PANTHER" id="PTHR43976:SF16">
    <property type="entry name" value="SHORT-CHAIN DEHYDROGENASE_REDUCTASE FAMILY PROTEIN"/>
    <property type="match status" value="1"/>
</dbReference>
<dbReference type="InterPro" id="IPR020904">
    <property type="entry name" value="Sc_DH/Rdtase_CS"/>
</dbReference>
<dbReference type="SUPFAM" id="SSF51735">
    <property type="entry name" value="NAD(P)-binding Rossmann-fold domains"/>
    <property type="match status" value="1"/>
</dbReference>
<keyword evidence="6" id="KW-1185">Reference proteome</keyword>
<sequence>MTTTRVVLITGAATGIGQATADLLSAQGYRVFGTSRTPDRYGERAFPLLEMDVHSDESVAHAVQYVLAQAGRIDVLLNNAGTGLAGASEETRLSEARTVFETNFFGVMRVTNAVLPIMRKLRSGKIITMSSAGGFAGMPFRALYVASKFALEGYTESLRYEVKPFGISVSLVEPGPVSTPAAEVVPHVSHEIAAYAASRSRFTDRFNASMRQGMSPLRVARVIRRIIEQDAPHLRYTVGAQATMLALLRRSMPQGGFEMLMRRLFDLENKAKRLEKVDEHKPSSRELENN</sequence>
<dbReference type="AlphaFoldDB" id="A0A8J3IPV5"/>
<gene>
    <name evidence="5" type="ORF">KSF_086090</name>
</gene>
<dbReference type="PRINTS" id="PR00080">
    <property type="entry name" value="SDRFAMILY"/>
</dbReference>
<protein>
    <submittedName>
        <fullName evidence="5">Short-chain dehydrogenase/reductase</fullName>
    </submittedName>
</protein>
<dbReference type="PROSITE" id="PS00061">
    <property type="entry name" value="ADH_SHORT"/>
    <property type="match status" value="1"/>
</dbReference>
<comment type="caution">
    <text evidence="5">The sequence shown here is derived from an EMBL/GenBank/DDBJ whole genome shotgun (WGS) entry which is preliminary data.</text>
</comment>
<dbReference type="Pfam" id="PF00106">
    <property type="entry name" value="adh_short"/>
    <property type="match status" value="1"/>
</dbReference>
<feature type="domain" description="Ketoreductase" evidence="4">
    <location>
        <begin position="5"/>
        <end position="175"/>
    </location>
</feature>
<evidence type="ECO:0000256" key="1">
    <source>
        <dbReference type="ARBA" id="ARBA00006484"/>
    </source>
</evidence>
<accession>A0A8J3IPV5</accession>
<dbReference type="RefSeq" id="WP_220209277.1">
    <property type="nucleotide sequence ID" value="NZ_BNJK01000002.1"/>
</dbReference>